<protein>
    <submittedName>
        <fullName evidence="2">Uncharacterized protein</fullName>
    </submittedName>
</protein>
<evidence type="ECO:0000313" key="2">
    <source>
        <dbReference type="EMBL" id="ADC88718.1"/>
    </source>
</evidence>
<keyword evidence="1" id="KW-0472">Membrane</keyword>
<dbReference type="HOGENOM" id="CLU_3384259_0_0_0"/>
<feature type="transmembrane region" description="Helical" evidence="1">
    <location>
        <begin position="6"/>
        <end position="24"/>
    </location>
</feature>
<keyword evidence="1" id="KW-1133">Transmembrane helix</keyword>
<dbReference type="AlphaFoldDB" id="D3SNI1"/>
<name>D3SNI1_THEAH</name>
<organism evidence="2 3">
    <name type="scientific">Thermocrinis albus (strain DSM 14484 / JCM 11386 / HI 11/12)</name>
    <dbReference type="NCBI Taxonomy" id="638303"/>
    <lineage>
        <taxon>Bacteria</taxon>
        <taxon>Pseudomonadati</taxon>
        <taxon>Aquificota</taxon>
        <taxon>Aquificia</taxon>
        <taxon>Aquificales</taxon>
        <taxon>Aquificaceae</taxon>
        <taxon>Thermocrinis</taxon>
    </lineage>
</organism>
<evidence type="ECO:0000313" key="3">
    <source>
        <dbReference type="Proteomes" id="UP000002043"/>
    </source>
</evidence>
<dbReference type="STRING" id="638303.Thal_0081"/>
<reference evidence="3" key="1">
    <citation type="journal article" date="2010" name="Stand. Genomic Sci.">
        <title>Complete genome sequence of Thermocrinis albus type strain (HI 11/12T).</title>
        <authorList>
            <person name="Wirth R."/>
            <person name="Sikorski J."/>
            <person name="Brambilla E."/>
            <person name="Misra M."/>
            <person name="Lapidus A."/>
            <person name="Copeland A."/>
            <person name="Nolan M."/>
            <person name="Lucas S."/>
            <person name="Chen F."/>
            <person name="Tice H."/>
            <person name="Cheng J.F."/>
            <person name="Han C."/>
            <person name="Detter J.C."/>
            <person name="Tapia R."/>
            <person name="Bruce D."/>
            <person name="Goodwin L."/>
            <person name="Pitluck S."/>
            <person name="Pati A."/>
            <person name="Anderson I."/>
            <person name="Ivanova N."/>
            <person name="Mavromatis K."/>
            <person name="Mikhailova N."/>
            <person name="Chen A."/>
            <person name="Palaniappan K."/>
            <person name="Bilek Y."/>
            <person name="Hader T."/>
            <person name="Land M."/>
            <person name="Hauser L."/>
            <person name="Chang Y.J."/>
            <person name="Jeffries C.D."/>
            <person name="Tindall B.J."/>
            <person name="Rohde M."/>
            <person name="Goker M."/>
            <person name="Bristow J."/>
            <person name="Eisen J.A."/>
            <person name="Markowitz V."/>
            <person name="Hugenholtz P."/>
            <person name="Kyrpides N.C."/>
            <person name="Klenk H.P."/>
        </authorList>
    </citation>
    <scope>NUCLEOTIDE SEQUENCE [LARGE SCALE GENOMIC DNA]</scope>
    <source>
        <strain evidence="3">DSM 14484 / JCM 11386 / HI 11/12</strain>
    </source>
</reference>
<proteinExistence type="predicted"/>
<dbReference type="EMBL" id="CP001931">
    <property type="protein sequence ID" value="ADC88718.1"/>
    <property type="molecule type" value="Genomic_DNA"/>
</dbReference>
<dbReference type="Proteomes" id="UP000002043">
    <property type="component" value="Chromosome"/>
</dbReference>
<evidence type="ECO:0000256" key="1">
    <source>
        <dbReference type="SAM" id="Phobius"/>
    </source>
</evidence>
<gene>
    <name evidence="2" type="ordered locus">Thal_0081</name>
</gene>
<accession>D3SNI1</accession>
<keyword evidence="3" id="KW-1185">Reference proteome</keyword>
<dbReference type="KEGG" id="tal:Thal_0081"/>
<sequence length="33" mass="3709">MDVVVYLVGLAGFTGLIMGILWWYGRFMGGKRT</sequence>
<keyword evidence="1" id="KW-0812">Transmembrane</keyword>